<evidence type="ECO:0000313" key="3">
    <source>
        <dbReference type="EMBL" id="KAJ9610738.1"/>
    </source>
</evidence>
<evidence type="ECO:0000256" key="1">
    <source>
        <dbReference type="SAM" id="SignalP"/>
    </source>
</evidence>
<feature type="domain" description="SGNH hydrolase-type esterase" evidence="2">
    <location>
        <begin position="36"/>
        <end position="245"/>
    </location>
</feature>
<dbReference type="InterPro" id="IPR013830">
    <property type="entry name" value="SGNH_hydro"/>
</dbReference>
<dbReference type="PANTHER" id="PTHR37981">
    <property type="entry name" value="LIPASE 2"/>
    <property type="match status" value="1"/>
</dbReference>
<dbReference type="AlphaFoldDB" id="A0AA39CJZ4"/>
<keyword evidence="1" id="KW-0732">Signal</keyword>
<reference evidence="3" key="1">
    <citation type="submission" date="2022-10" db="EMBL/GenBank/DDBJ databases">
        <title>Culturing micro-colonial fungi from biological soil crusts in the Mojave desert and describing Neophaeococcomyces mojavensis, and introducing the new genera and species Taxawa tesnikishii.</title>
        <authorList>
            <person name="Kurbessoian T."/>
            <person name="Stajich J.E."/>
        </authorList>
    </citation>
    <scope>NUCLEOTIDE SEQUENCE</scope>
    <source>
        <strain evidence="3">TK_41</strain>
    </source>
</reference>
<dbReference type="Proteomes" id="UP001172673">
    <property type="component" value="Unassembled WGS sequence"/>
</dbReference>
<dbReference type="InterPro" id="IPR037460">
    <property type="entry name" value="SEST-like"/>
</dbReference>
<gene>
    <name evidence="3" type="ORF">H2200_005515</name>
</gene>
<dbReference type="InterPro" id="IPR036514">
    <property type="entry name" value="SGNH_hydro_sf"/>
</dbReference>
<sequence>MAAVSSFFLLFLICTRGYSIPARSPRQYALPTSYAALGDSYASGAGAGVPGWPPYADFRCGRYSDAYPVQVANNSIINIDKTNFKHLACGGLTTALILRDQVPYIGDSELVTLTASGNDVSFFNVVNECVYHWSPLIGCEAQLVKAREIIETSALQNLEKVISGAVQHLQPGALFIVTGYATFFNEETDDCDKATFSQTRPLDYLTKAKRRELNQLVRMLNVVIKATAELHGAAYVDIDVAFEGHRFCEAGVKEPDLDRNATWFFNIPPPEVLQTLPQQPLKDESGMPHPEVVPPEWPEMRKWRVFHPTGLGHHGISEVIVREILRRSHIGPQ</sequence>
<dbReference type="GO" id="GO:0016788">
    <property type="term" value="F:hydrolase activity, acting on ester bonds"/>
    <property type="evidence" value="ECO:0007669"/>
    <property type="project" value="InterPro"/>
</dbReference>
<accession>A0AA39CJZ4</accession>
<dbReference type="SUPFAM" id="SSF52266">
    <property type="entry name" value="SGNH hydrolase"/>
    <property type="match status" value="1"/>
</dbReference>
<dbReference type="Pfam" id="PF13472">
    <property type="entry name" value="Lipase_GDSL_2"/>
    <property type="match status" value="1"/>
</dbReference>
<evidence type="ECO:0000259" key="2">
    <source>
        <dbReference type="Pfam" id="PF13472"/>
    </source>
</evidence>
<comment type="caution">
    <text evidence="3">The sequence shown here is derived from an EMBL/GenBank/DDBJ whole genome shotgun (WGS) entry which is preliminary data.</text>
</comment>
<feature type="signal peptide" evidence="1">
    <location>
        <begin position="1"/>
        <end position="17"/>
    </location>
</feature>
<keyword evidence="4" id="KW-1185">Reference proteome</keyword>
<feature type="chain" id="PRO_5041298189" description="SGNH hydrolase-type esterase domain-containing protein" evidence="1">
    <location>
        <begin position="18"/>
        <end position="333"/>
    </location>
</feature>
<name>A0AA39CJZ4_9EURO</name>
<dbReference type="CDD" id="cd01823">
    <property type="entry name" value="SEST_like"/>
    <property type="match status" value="1"/>
</dbReference>
<organism evidence="3 4">
    <name type="scientific">Cladophialophora chaetospira</name>
    <dbReference type="NCBI Taxonomy" id="386627"/>
    <lineage>
        <taxon>Eukaryota</taxon>
        <taxon>Fungi</taxon>
        <taxon>Dikarya</taxon>
        <taxon>Ascomycota</taxon>
        <taxon>Pezizomycotina</taxon>
        <taxon>Eurotiomycetes</taxon>
        <taxon>Chaetothyriomycetidae</taxon>
        <taxon>Chaetothyriales</taxon>
        <taxon>Herpotrichiellaceae</taxon>
        <taxon>Cladophialophora</taxon>
    </lineage>
</organism>
<evidence type="ECO:0000313" key="4">
    <source>
        <dbReference type="Proteomes" id="UP001172673"/>
    </source>
</evidence>
<dbReference type="Gene3D" id="3.40.50.1110">
    <property type="entry name" value="SGNH hydrolase"/>
    <property type="match status" value="1"/>
</dbReference>
<dbReference type="EMBL" id="JAPDRK010000007">
    <property type="protein sequence ID" value="KAJ9610738.1"/>
    <property type="molecule type" value="Genomic_DNA"/>
</dbReference>
<dbReference type="PANTHER" id="PTHR37981:SF1">
    <property type="entry name" value="SGNH HYDROLASE-TYPE ESTERASE DOMAIN-CONTAINING PROTEIN"/>
    <property type="match status" value="1"/>
</dbReference>
<dbReference type="GO" id="GO:0006629">
    <property type="term" value="P:lipid metabolic process"/>
    <property type="evidence" value="ECO:0007669"/>
    <property type="project" value="TreeGrafter"/>
</dbReference>
<protein>
    <recommendedName>
        <fullName evidence="2">SGNH hydrolase-type esterase domain-containing protein</fullName>
    </recommendedName>
</protein>
<proteinExistence type="predicted"/>